<dbReference type="Proteomes" id="UP000799772">
    <property type="component" value="Unassembled WGS sequence"/>
</dbReference>
<accession>A0A9P4IS20</accession>
<dbReference type="Gene3D" id="3.90.550.10">
    <property type="entry name" value="Spore Coat Polysaccharide Biosynthesis Protein SpsA, Chain A"/>
    <property type="match status" value="1"/>
</dbReference>
<gene>
    <name evidence="4" type="ORF">NA57DRAFT_51166</name>
</gene>
<dbReference type="PANTHER" id="PTHR31306:SF8">
    <property type="entry name" value="GLYCOSYLTRANSFERASE FAMILY 34 PROTEIN"/>
    <property type="match status" value="1"/>
</dbReference>
<comment type="caution">
    <text evidence="4">The sequence shown here is derived from an EMBL/GenBank/DDBJ whole genome shotgun (WGS) entry which is preliminary data.</text>
</comment>
<protein>
    <submittedName>
        <fullName evidence="4">Uncharacterized protein</fullName>
    </submittedName>
</protein>
<evidence type="ECO:0000313" key="5">
    <source>
        <dbReference type="Proteomes" id="UP000799772"/>
    </source>
</evidence>
<keyword evidence="2" id="KW-0328">Glycosyltransferase</keyword>
<dbReference type="PANTHER" id="PTHR31306">
    <property type="entry name" value="ALPHA-1,6-MANNOSYLTRANSFERASE MNN11-RELATED"/>
    <property type="match status" value="1"/>
</dbReference>
<comment type="similarity">
    <text evidence="1">Belongs to the glycosyltransferase 34 family.</text>
</comment>
<dbReference type="EMBL" id="ML978121">
    <property type="protein sequence ID" value="KAF2104333.1"/>
    <property type="molecule type" value="Genomic_DNA"/>
</dbReference>
<sequence length="383" mass="44519">MRHRAMSITGVRRHRLLILLLPVLLLVAFLLQSDSINILKIWSPRCATTTGSNGDAVSRNSSPHRISKVSMLFGKNDLYERALETHREHNEMHGYGMKVLREQLTDGYWNKLLYILSLLVEELAKPPTRRIEWFMWVDAHVVLLNPQIPLDIFLPVQDNNFRETHFIGTRNDGDFVPSVFFIHVHPWSIKLLVKAMAVPMIDELAELGSAMDRRALSYILDETEFRDSVIYQPWHWFHESFSSNAKEGSDRRGTLLAQFPSNLKAARWKQLADCLDRLHRIEENTAIPFEDTFYLEETERFWELARDVNFMLLVTKQLQKGLTEWNEDIAAASSRLEDVLSYDLDQKQQAMEAIEDVKKLVSTIQVPQRPVKEVDKGEWIEPP</sequence>
<dbReference type="GO" id="GO:0000139">
    <property type="term" value="C:Golgi membrane"/>
    <property type="evidence" value="ECO:0007669"/>
    <property type="project" value="TreeGrafter"/>
</dbReference>
<dbReference type="GO" id="GO:0016757">
    <property type="term" value="F:glycosyltransferase activity"/>
    <property type="evidence" value="ECO:0007669"/>
    <property type="project" value="UniProtKB-KW"/>
</dbReference>
<name>A0A9P4IS20_9PEZI</name>
<dbReference type="InterPro" id="IPR029044">
    <property type="entry name" value="Nucleotide-diphossugar_trans"/>
</dbReference>
<evidence type="ECO:0000256" key="3">
    <source>
        <dbReference type="ARBA" id="ARBA00022679"/>
    </source>
</evidence>
<evidence type="ECO:0000313" key="4">
    <source>
        <dbReference type="EMBL" id="KAF2104333.1"/>
    </source>
</evidence>
<keyword evidence="3" id="KW-0808">Transferase</keyword>
<dbReference type="OrthoDB" id="407658at2759"/>
<evidence type="ECO:0000256" key="1">
    <source>
        <dbReference type="ARBA" id="ARBA00005664"/>
    </source>
</evidence>
<keyword evidence="5" id="KW-1185">Reference proteome</keyword>
<dbReference type="GO" id="GO:0006487">
    <property type="term" value="P:protein N-linked glycosylation"/>
    <property type="evidence" value="ECO:0007669"/>
    <property type="project" value="TreeGrafter"/>
</dbReference>
<proteinExistence type="inferred from homology"/>
<reference evidence="4" key="1">
    <citation type="journal article" date="2020" name="Stud. Mycol.">
        <title>101 Dothideomycetes genomes: a test case for predicting lifestyles and emergence of pathogens.</title>
        <authorList>
            <person name="Haridas S."/>
            <person name="Albert R."/>
            <person name="Binder M."/>
            <person name="Bloem J."/>
            <person name="Labutti K."/>
            <person name="Salamov A."/>
            <person name="Andreopoulos B."/>
            <person name="Baker S."/>
            <person name="Barry K."/>
            <person name="Bills G."/>
            <person name="Bluhm B."/>
            <person name="Cannon C."/>
            <person name="Castanera R."/>
            <person name="Culley D."/>
            <person name="Daum C."/>
            <person name="Ezra D."/>
            <person name="Gonzalez J."/>
            <person name="Henrissat B."/>
            <person name="Kuo A."/>
            <person name="Liang C."/>
            <person name="Lipzen A."/>
            <person name="Lutzoni F."/>
            <person name="Magnuson J."/>
            <person name="Mondo S."/>
            <person name="Nolan M."/>
            <person name="Ohm R."/>
            <person name="Pangilinan J."/>
            <person name="Park H.-J."/>
            <person name="Ramirez L."/>
            <person name="Alfaro M."/>
            <person name="Sun H."/>
            <person name="Tritt A."/>
            <person name="Yoshinaga Y."/>
            <person name="Zwiers L.-H."/>
            <person name="Turgeon B."/>
            <person name="Goodwin S."/>
            <person name="Spatafora J."/>
            <person name="Crous P."/>
            <person name="Grigoriev I."/>
        </authorList>
    </citation>
    <scope>NUCLEOTIDE SEQUENCE</scope>
    <source>
        <strain evidence="4">CBS 133067</strain>
    </source>
</reference>
<evidence type="ECO:0000256" key="2">
    <source>
        <dbReference type="ARBA" id="ARBA00022676"/>
    </source>
</evidence>
<dbReference type="InterPro" id="IPR008630">
    <property type="entry name" value="Glyco_trans_34"/>
</dbReference>
<dbReference type="AlphaFoldDB" id="A0A9P4IS20"/>
<organism evidence="4 5">
    <name type="scientific">Rhizodiscina lignyota</name>
    <dbReference type="NCBI Taxonomy" id="1504668"/>
    <lineage>
        <taxon>Eukaryota</taxon>
        <taxon>Fungi</taxon>
        <taxon>Dikarya</taxon>
        <taxon>Ascomycota</taxon>
        <taxon>Pezizomycotina</taxon>
        <taxon>Dothideomycetes</taxon>
        <taxon>Pleosporomycetidae</taxon>
        <taxon>Aulographales</taxon>
        <taxon>Rhizodiscinaceae</taxon>
        <taxon>Rhizodiscina</taxon>
    </lineage>
</organism>